<proteinExistence type="predicted"/>
<gene>
    <name evidence="3" type="ORF">pFRL1.32</name>
</gene>
<dbReference type="InterPro" id="IPR056911">
    <property type="entry name" value="Phage_Znf_bind_put"/>
</dbReference>
<organism evidence="3">
    <name type="scientific">Streptomyces sp. FR1</name>
    <dbReference type="NCBI Taxonomy" id="349971"/>
    <lineage>
        <taxon>Bacteria</taxon>
        <taxon>Bacillati</taxon>
        <taxon>Actinomycetota</taxon>
        <taxon>Actinomycetes</taxon>
        <taxon>Kitasatosporales</taxon>
        <taxon>Streptomycetaceae</taxon>
        <taxon>Streptomyces</taxon>
    </lineage>
</organism>
<reference evidence="3" key="1">
    <citation type="journal article" date="2006" name="Appl. Environ. Microbiol.">
        <title>Diversity of telomere palindromic sequences and replication genes among Streptomyces linear plasmids.</title>
        <authorList>
            <person name="Zhang R."/>
            <person name="Yang Y."/>
            <person name="Fang P."/>
            <person name="Jiang C."/>
            <person name="Xu L."/>
            <person name="Zhu Y."/>
            <person name="Shen M."/>
            <person name="Xia H."/>
            <person name="Zhao J."/>
            <person name="Chen T."/>
            <person name="Qin Z."/>
        </authorList>
    </citation>
    <scope>NUCLEOTIDE SEQUENCE</scope>
    <source>
        <strain evidence="3">FR1</strain>
        <plasmid evidence="3">pFRL1</plasmid>
    </source>
</reference>
<dbReference type="AlphaFoldDB" id="Q2LEP5"/>
<dbReference type="EMBL" id="DQ322651">
    <property type="protein sequence ID" value="ABC67420.1"/>
    <property type="molecule type" value="Genomic_DNA"/>
</dbReference>
<keyword evidence="3" id="KW-0614">Plasmid</keyword>
<protein>
    <recommendedName>
        <fullName evidence="2">DNA-binding phage zinc finger domain-containing protein</fullName>
    </recommendedName>
</protein>
<dbReference type="Pfam" id="PF24623">
    <property type="entry name" value="Phage_zn_bind_8"/>
    <property type="match status" value="1"/>
</dbReference>
<accession>Q2LEP5</accession>
<evidence type="ECO:0000256" key="1">
    <source>
        <dbReference type="SAM" id="MobiDB-lite"/>
    </source>
</evidence>
<feature type="region of interest" description="Disordered" evidence="1">
    <location>
        <begin position="82"/>
        <end position="101"/>
    </location>
</feature>
<evidence type="ECO:0000313" key="3">
    <source>
        <dbReference type="EMBL" id="ABC67420.1"/>
    </source>
</evidence>
<feature type="domain" description="DNA-binding phage zinc finger" evidence="2">
    <location>
        <begin position="102"/>
        <end position="147"/>
    </location>
</feature>
<geneLocation type="plasmid" evidence="3">
    <name>pFRL1</name>
</geneLocation>
<sequence>MNAAPAPIDRCAHNALTARCEAPAIAEMVTAAAHLEEALAADPHDTAAFYTAGHGQHLVPGWIRDNADRIRRLLDQLVAQYPDETAPQADDLGAQDLAPEQAPALSNPALAVACPTCDSRSGALCTSHSGTRTRRHDVHRARTAALAATG</sequence>
<evidence type="ECO:0000259" key="2">
    <source>
        <dbReference type="Pfam" id="PF24623"/>
    </source>
</evidence>
<dbReference type="RefSeq" id="WP_012477061.1">
    <property type="nucleotide sequence ID" value="NC_010851.1"/>
</dbReference>
<name>Q2LEP5_9ACTN</name>